<comment type="caution">
    <text evidence="2">The sequence shown here is derived from an EMBL/GenBank/DDBJ whole genome shotgun (WGS) entry which is preliminary data.</text>
</comment>
<proteinExistence type="predicted"/>
<accession>A0AB37UTG0</accession>
<evidence type="ECO:0000313" key="2">
    <source>
        <dbReference type="EMBL" id="RUT14663.1"/>
    </source>
</evidence>
<evidence type="ECO:0000313" key="3">
    <source>
        <dbReference type="Proteomes" id="UP000282574"/>
    </source>
</evidence>
<keyword evidence="1" id="KW-0472">Membrane</keyword>
<protein>
    <submittedName>
        <fullName evidence="2">Uncharacterized protein</fullName>
    </submittedName>
</protein>
<sequence>MSYQRQHDPISLNSLSTKQALFVAFATSTFLLVAGYRLPLVSILLFALPLGFLLMSLPLSIQSCKKKPVKNHLPLMLPPADR</sequence>
<feature type="transmembrane region" description="Helical" evidence="1">
    <location>
        <begin position="20"/>
        <end position="37"/>
    </location>
</feature>
<feature type="transmembrane region" description="Helical" evidence="1">
    <location>
        <begin position="43"/>
        <end position="61"/>
    </location>
</feature>
<keyword evidence="1" id="KW-1133">Transmembrane helix</keyword>
<dbReference type="EMBL" id="RSCK01000001">
    <property type="protein sequence ID" value="RUT14663.1"/>
    <property type="molecule type" value="Genomic_DNA"/>
</dbReference>
<keyword evidence="1" id="KW-0812">Transmembrane</keyword>
<name>A0AB37UTG0_9CYAN</name>
<dbReference type="RefSeq" id="WP_106165886.1">
    <property type="nucleotide sequence ID" value="NZ_JAVKZF010000005.1"/>
</dbReference>
<organism evidence="2 3">
    <name type="scientific">Chroococcidiopsis cubana SAG 39.79</name>
    <dbReference type="NCBI Taxonomy" id="388085"/>
    <lineage>
        <taxon>Bacteria</taxon>
        <taxon>Bacillati</taxon>
        <taxon>Cyanobacteriota</taxon>
        <taxon>Cyanophyceae</taxon>
        <taxon>Chroococcidiopsidales</taxon>
        <taxon>Chroococcidiopsidaceae</taxon>
        <taxon>Chroococcidiopsis</taxon>
    </lineage>
</organism>
<keyword evidence="3" id="KW-1185">Reference proteome</keyword>
<dbReference type="AlphaFoldDB" id="A0AB37UTG0"/>
<reference evidence="2 3" key="1">
    <citation type="journal article" date="2019" name="Genome Biol. Evol.">
        <title>Day and night: Metabolic profiles and evolutionary relationships of six axenic non-marine cyanobacteria.</title>
        <authorList>
            <person name="Will S.E."/>
            <person name="Henke P."/>
            <person name="Boedeker C."/>
            <person name="Huang S."/>
            <person name="Brinkmann H."/>
            <person name="Rohde M."/>
            <person name="Jarek M."/>
            <person name="Friedl T."/>
            <person name="Seufert S."/>
            <person name="Schumacher M."/>
            <person name="Overmann J."/>
            <person name="Neumann-Schaal M."/>
            <person name="Petersen J."/>
        </authorList>
    </citation>
    <scope>NUCLEOTIDE SEQUENCE [LARGE SCALE GENOMIC DNA]</scope>
    <source>
        <strain evidence="2 3">SAG 39.79</strain>
    </source>
</reference>
<dbReference type="Proteomes" id="UP000282574">
    <property type="component" value="Unassembled WGS sequence"/>
</dbReference>
<gene>
    <name evidence="2" type="ORF">DSM107010_02090</name>
</gene>
<evidence type="ECO:0000256" key="1">
    <source>
        <dbReference type="SAM" id="Phobius"/>
    </source>
</evidence>